<evidence type="ECO:0000256" key="8">
    <source>
        <dbReference type="RuleBase" id="RU000461"/>
    </source>
</evidence>
<evidence type="ECO:0000256" key="9">
    <source>
        <dbReference type="SAM" id="MobiDB-lite"/>
    </source>
</evidence>
<organism evidence="11 12">
    <name type="scientific">Polytolypa hystricis (strain UAMH7299)</name>
    <dbReference type="NCBI Taxonomy" id="1447883"/>
    <lineage>
        <taxon>Eukaryota</taxon>
        <taxon>Fungi</taxon>
        <taxon>Dikarya</taxon>
        <taxon>Ascomycota</taxon>
        <taxon>Pezizomycotina</taxon>
        <taxon>Eurotiomycetes</taxon>
        <taxon>Eurotiomycetidae</taxon>
        <taxon>Onygenales</taxon>
        <taxon>Onygenales incertae sedis</taxon>
        <taxon>Polytolypa</taxon>
    </lineage>
</organism>
<sequence length="555" mass="62268">MIGDILATFTATRVILGLLGLGIVYSWLQGVQISRRVRALGVHAPLIKSYYPLSLDFIIASVKNGTKGTDLEYWSGIFEGFRASGKYQNQVNTFEVNPKSNFRIVFTVEPENIKAILAGQFADYGKGKKFHDEWKEFLGDSIFATDGELWSRSRHLLRPMFARERIVDTEIFEKHIHKLIPMLGGSVNRDGSTVVDVGSLFFRYTLDASTDYLFGQSVDSLDNPKTVFAESFQYVLHRQSIIFRAGPVNFLLSRKLFRENLKKMDDFMQPFIDQVLAVSPEELEKKLAKKDTFLDALARFTRDPKVLRDQLVAVLLAGRDTTAATLAFCVFELSRHPSVVKKLRAEIFSVVGPNKKPSYTDIKDMKYLNAVLNETMRLYPVVPFNVRHALKDTTLPTGGGLDGRSPVGVLEGTRIVYSTMVMQRRRDLYDPPPPPPTPGSEKADPNARPYFDPGLFIPERWLSSWHPKPWHFIPFNGGPRICLGQQFATIEMAYTITRILQAYSEIVGVGCPPVGVHPKFKFDVTLSPGGPMNCVFVKSGEEEQGGKVTPSTAKA</sequence>
<dbReference type="STRING" id="1447883.A0A2B7XML2"/>
<dbReference type="PANTHER" id="PTHR24287:SF5">
    <property type="entry name" value="P450, PUTATIVE (EUROFUNG)-RELATED"/>
    <property type="match status" value="1"/>
</dbReference>
<dbReference type="InterPro" id="IPR047146">
    <property type="entry name" value="Cyt_P450_E_CYP52_fungi"/>
</dbReference>
<keyword evidence="10" id="KW-1133">Transmembrane helix</keyword>
<evidence type="ECO:0000313" key="11">
    <source>
        <dbReference type="EMBL" id="PGH13014.1"/>
    </source>
</evidence>
<dbReference type="Proteomes" id="UP000224634">
    <property type="component" value="Unassembled WGS sequence"/>
</dbReference>
<dbReference type="GO" id="GO:0005506">
    <property type="term" value="F:iron ion binding"/>
    <property type="evidence" value="ECO:0007669"/>
    <property type="project" value="InterPro"/>
</dbReference>
<keyword evidence="7 8" id="KW-0349">Heme</keyword>
<dbReference type="InterPro" id="IPR002401">
    <property type="entry name" value="Cyt_P450_E_grp-I"/>
</dbReference>
<keyword evidence="3 7" id="KW-0479">Metal-binding</keyword>
<evidence type="ECO:0000256" key="6">
    <source>
        <dbReference type="ARBA" id="ARBA00023033"/>
    </source>
</evidence>
<keyword evidence="10" id="KW-0472">Membrane</keyword>
<proteinExistence type="inferred from homology"/>
<dbReference type="PROSITE" id="PS00086">
    <property type="entry name" value="CYTOCHROME_P450"/>
    <property type="match status" value="1"/>
</dbReference>
<comment type="cofactor">
    <cofactor evidence="1 7">
        <name>heme</name>
        <dbReference type="ChEBI" id="CHEBI:30413"/>
    </cofactor>
</comment>
<evidence type="ECO:0008006" key="13">
    <source>
        <dbReference type="Google" id="ProtNLM"/>
    </source>
</evidence>
<dbReference type="AlphaFoldDB" id="A0A2B7XML2"/>
<keyword evidence="6 8" id="KW-0503">Monooxygenase</keyword>
<dbReference type="CDD" id="cd11063">
    <property type="entry name" value="CYP52"/>
    <property type="match status" value="1"/>
</dbReference>
<dbReference type="InterPro" id="IPR001128">
    <property type="entry name" value="Cyt_P450"/>
</dbReference>
<keyword evidence="5 7" id="KW-0408">Iron</keyword>
<feature type="binding site" description="axial binding residue" evidence="7">
    <location>
        <position position="482"/>
    </location>
    <ligand>
        <name>heme</name>
        <dbReference type="ChEBI" id="CHEBI:30413"/>
    </ligand>
    <ligandPart>
        <name>Fe</name>
        <dbReference type="ChEBI" id="CHEBI:18248"/>
    </ligandPart>
</feature>
<dbReference type="PANTHER" id="PTHR24287">
    <property type="entry name" value="P450, PUTATIVE (EUROFUNG)-RELATED"/>
    <property type="match status" value="1"/>
</dbReference>
<comment type="similarity">
    <text evidence="2 8">Belongs to the cytochrome P450 family.</text>
</comment>
<evidence type="ECO:0000313" key="12">
    <source>
        <dbReference type="Proteomes" id="UP000224634"/>
    </source>
</evidence>
<name>A0A2B7XML2_POLH7</name>
<dbReference type="PRINTS" id="PR00385">
    <property type="entry name" value="P450"/>
</dbReference>
<keyword evidence="10" id="KW-0812">Transmembrane</keyword>
<evidence type="ECO:0000256" key="1">
    <source>
        <dbReference type="ARBA" id="ARBA00001971"/>
    </source>
</evidence>
<feature type="region of interest" description="Disordered" evidence="9">
    <location>
        <begin position="426"/>
        <end position="447"/>
    </location>
</feature>
<comment type="caution">
    <text evidence="11">The sequence shown here is derived from an EMBL/GenBank/DDBJ whole genome shotgun (WGS) entry which is preliminary data.</text>
</comment>
<keyword evidence="12" id="KW-1185">Reference proteome</keyword>
<reference evidence="11 12" key="1">
    <citation type="submission" date="2017-10" db="EMBL/GenBank/DDBJ databases">
        <title>Comparative genomics in systemic dimorphic fungi from Ajellomycetaceae.</title>
        <authorList>
            <person name="Munoz J.F."/>
            <person name="Mcewen J.G."/>
            <person name="Clay O.K."/>
            <person name="Cuomo C.A."/>
        </authorList>
    </citation>
    <scope>NUCLEOTIDE SEQUENCE [LARGE SCALE GENOMIC DNA]</scope>
    <source>
        <strain evidence="11 12">UAMH7299</strain>
    </source>
</reference>
<dbReference type="PRINTS" id="PR00463">
    <property type="entry name" value="EP450I"/>
</dbReference>
<dbReference type="OrthoDB" id="1470350at2759"/>
<dbReference type="GO" id="GO:0004497">
    <property type="term" value="F:monooxygenase activity"/>
    <property type="evidence" value="ECO:0007669"/>
    <property type="project" value="UniProtKB-KW"/>
</dbReference>
<dbReference type="Gene3D" id="1.10.630.10">
    <property type="entry name" value="Cytochrome P450"/>
    <property type="match status" value="1"/>
</dbReference>
<keyword evidence="4 8" id="KW-0560">Oxidoreductase</keyword>
<feature type="transmembrane region" description="Helical" evidence="10">
    <location>
        <begin position="6"/>
        <end position="28"/>
    </location>
</feature>
<evidence type="ECO:0000256" key="3">
    <source>
        <dbReference type="ARBA" id="ARBA00022723"/>
    </source>
</evidence>
<evidence type="ECO:0000256" key="2">
    <source>
        <dbReference type="ARBA" id="ARBA00010617"/>
    </source>
</evidence>
<dbReference type="InterPro" id="IPR036396">
    <property type="entry name" value="Cyt_P450_sf"/>
</dbReference>
<protein>
    <recommendedName>
        <fullName evidence="13">Cytochrome P450 alkane hydroxylase</fullName>
    </recommendedName>
</protein>
<dbReference type="Pfam" id="PF00067">
    <property type="entry name" value="p450"/>
    <property type="match status" value="2"/>
</dbReference>
<evidence type="ECO:0000256" key="5">
    <source>
        <dbReference type="ARBA" id="ARBA00023004"/>
    </source>
</evidence>
<dbReference type="GO" id="GO:0020037">
    <property type="term" value="F:heme binding"/>
    <property type="evidence" value="ECO:0007669"/>
    <property type="project" value="InterPro"/>
</dbReference>
<gene>
    <name evidence="11" type="ORF">AJ80_06498</name>
</gene>
<evidence type="ECO:0000256" key="4">
    <source>
        <dbReference type="ARBA" id="ARBA00023002"/>
    </source>
</evidence>
<dbReference type="GO" id="GO:0016705">
    <property type="term" value="F:oxidoreductase activity, acting on paired donors, with incorporation or reduction of molecular oxygen"/>
    <property type="evidence" value="ECO:0007669"/>
    <property type="project" value="InterPro"/>
</dbReference>
<evidence type="ECO:0000256" key="7">
    <source>
        <dbReference type="PIRSR" id="PIRSR602401-1"/>
    </source>
</evidence>
<accession>A0A2B7XML2</accession>
<dbReference type="SUPFAM" id="SSF48264">
    <property type="entry name" value="Cytochrome P450"/>
    <property type="match status" value="1"/>
</dbReference>
<evidence type="ECO:0000256" key="10">
    <source>
        <dbReference type="SAM" id="Phobius"/>
    </source>
</evidence>
<dbReference type="InterPro" id="IPR017972">
    <property type="entry name" value="Cyt_P450_CS"/>
</dbReference>
<dbReference type="EMBL" id="PDNA01000109">
    <property type="protein sequence ID" value="PGH13014.1"/>
    <property type="molecule type" value="Genomic_DNA"/>
</dbReference>